<proteinExistence type="evidence at transcript level"/>
<dbReference type="OMA" id="DVIMKPA"/>
<dbReference type="Gene3D" id="3.40.50.1820">
    <property type="entry name" value="alpha/beta hydrolase"/>
    <property type="match status" value="1"/>
</dbReference>
<dbReference type="InterPro" id="IPR029058">
    <property type="entry name" value="AB_hydrolase_fold"/>
</dbReference>
<dbReference type="AlphaFoldDB" id="B8LLK3"/>
<accession>B8LLK3</accession>
<dbReference type="EMBL" id="EF676646">
    <property type="protein sequence ID" value="ABR16533.1"/>
    <property type="molecule type" value="mRNA"/>
</dbReference>
<organism evidence="1">
    <name type="scientific">Picea sitchensis</name>
    <name type="common">Sitka spruce</name>
    <name type="synonym">Pinus sitchensis</name>
    <dbReference type="NCBI Taxonomy" id="3332"/>
    <lineage>
        <taxon>Eukaryota</taxon>
        <taxon>Viridiplantae</taxon>
        <taxon>Streptophyta</taxon>
        <taxon>Embryophyta</taxon>
        <taxon>Tracheophyta</taxon>
        <taxon>Spermatophyta</taxon>
        <taxon>Pinopsida</taxon>
        <taxon>Pinidae</taxon>
        <taxon>Conifers I</taxon>
        <taxon>Pinales</taxon>
        <taxon>Pinaceae</taxon>
        <taxon>Picea</taxon>
    </lineage>
</organism>
<protein>
    <recommendedName>
        <fullName evidence="2">Alpha/beta hydrolase fold-5 domain-containing protein</fullName>
    </recommendedName>
</protein>
<evidence type="ECO:0008006" key="2">
    <source>
        <dbReference type="Google" id="ProtNLM"/>
    </source>
</evidence>
<dbReference type="SUPFAM" id="SSF53474">
    <property type="entry name" value="alpha/beta-Hydrolases"/>
    <property type="match status" value="1"/>
</dbReference>
<evidence type="ECO:0000313" key="1">
    <source>
        <dbReference type="EMBL" id="ABR16533.1"/>
    </source>
</evidence>
<reference evidence="1" key="1">
    <citation type="submission" date="2007-06" db="EMBL/GenBank/DDBJ databases">
        <title>Full length cDNA sequences from Sitka Spruce (Picea sitchensis).</title>
        <authorList>
            <person name="Ralph S.G."/>
            <person name="Chun H.E."/>
            <person name="Liao N."/>
            <person name="Ali J."/>
            <person name="Reid K."/>
            <person name="Kolosova N."/>
            <person name="Cooper N."/>
            <person name="Cullis C."/>
            <person name="Jancsik S."/>
            <person name="Moore R."/>
            <person name="Mayo M."/>
            <person name="Wagner S."/>
            <person name="Holt R.A."/>
            <person name="Jones S.J.M."/>
            <person name="Marra M.A."/>
            <person name="Ritland C.E."/>
            <person name="Ritland K."/>
            <person name="Bohlmann J."/>
        </authorList>
    </citation>
    <scope>NUCLEOTIDE SEQUENCE</scope>
    <source>
        <tissue evidence="1">Green portion of the leader tissue</tissue>
    </source>
</reference>
<name>B8LLK3_PICSI</name>
<sequence>MNAVALSPTHSPLICNFPTTITLHRHPSFSSTVHLSKDRKKIGHSLGVTEKIQSSVMSKSMASPSLAPPLDSPGEDVSSQAIIFEPVREQGIDVLLLFFPGALTSPQAYFPLIKLVQNISAFRLWASILDPGERSLSSSMIEASIDGMITRAKERGFIPGELSISKIFIAGHSIGAWCARNIAKKRAEGFIEMGCFFDTNSDNLAQYPKPVLSLGGGLDGQLKLAGMANLACEIYIIEPEMGDFNTHAVKPVIIIPGMNHAQFSHGIPNKERGDLDADISIEQARSQAAEFISSFLTVHIKGQAETRELAFENLRKGVKKTHDLYKTFWEAIQNQEMQAKFWQLQIAGLQELTEENVVVIKHDYLDNFVYSKPWIDIKMKRIFVQVYLSSADKFGIIKNIWIKMKSYEAIQSIFQKSESQSKNVSAADLNADTFHRALSLTPEVFRRKFYECGKKLRFIEDLVVKSSGQDWIDSDVIMKPAEDGLDFVDVQSTVIITPVSGVASRFAGMHYMKILSVAKCMEWIMLDSFQ</sequence>